<gene>
    <name evidence="6" type="ORF">FF38_13397</name>
</gene>
<protein>
    <recommendedName>
        <fullName evidence="5">Tetratricopeptide SHNi-TPR domain-containing protein</fullName>
    </recommendedName>
</protein>
<dbReference type="InterPro" id="IPR051730">
    <property type="entry name" value="NASP-like"/>
</dbReference>
<comment type="caution">
    <text evidence="6">The sequence shown here is derived from an EMBL/GenBank/DDBJ whole genome shotgun (WGS) entry which is preliminary data.</text>
</comment>
<dbReference type="InterPro" id="IPR019544">
    <property type="entry name" value="Tetratricopeptide_SHNi-TPR_dom"/>
</dbReference>
<evidence type="ECO:0000256" key="4">
    <source>
        <dbReference type="SAM" id="MobiDB-lite"/>
    </source>
</evidence>
<feature type="compositionally biased region" description="Acidic residues" evidence="4">
    <location>
        <begin position="101"/>
        <end position="121"/>
    </location>
</feature>
<dbReference type="EMBL" id="JRES01000329">
    <property type="protein sequence ID" value="KNC32237.1"/>
    <property type="molecule type" value="Genomic_DNA"/>
</dbReference>
<dbReference type="InterPro" id="IPR011990">
    <property type="entry name" value="TPR-like_helical_dom_sf"/>
</dbReference>
<dbReference type="GO" id="GO:0005654">
    <property type="term" value="C:nucleoplasm"/>
    <property type="evidence" value="ECO:0007669"/>
    <property type="project" value="TreeGrafter"/>
</dbReference>
<organism evidence="6 7">
    <name type="scientific">Lucilia cuprina</name>
    <name type="common">Green bottle fly</name>
    <name type="synonym">Australian sheep blowfly</name>
    <dbReference type="NCBI Taxonomy" id="7375"/>
    <lineage>
        <taxon>Eukaryota</taxon>
        <taxon>Metazoa</taxon>
        <taxon>Ecdysozoa</taxon>
        <taxon>Arthropoda</taxon>
        <taxon>Hexapoda</taxon>
        <taxon>Insecta</taxon>
        <taxon>Pterygota</taxon>
        <taxon>Neoptera</taxon>
        <taxon>Endopterygota</taxon>
        <taxon>Diptera</taxon>
        <taxon>Brachycera</taxon>
        <taxon>Muscomorpha</taxon>
        <taxon>Oestroidea</taxon>
        <taxon>Calliphoridae</taxon>
        <taxon>Luciliinae</taxon>
        <taxon>Lucilia</taxon>
    </lineage>
</organism>
<evidence type="ECO:0000256" key="3">
    <source>
        <dbReference type="SAM" id="Coils"/>
    </source>
</evidence>
<feature type="region of interest" description="Disordered" evidence="4">
    <location>
        <begin position="69"/>
        <end position="121"/>
    </location>
</feature>
<keyword evidence="2" id="KW-0802">TPR repeat</keyword>
<dbReference type="Proteomes" id="UP000037069">
    <property type="component" value="Unassembled WGS sequence"/>
</dbReference>
<dbReference type="Pfam" id="PF10516">
    <property type="entry name" value="SHNi-TPR"/>
    <property type="match status" value="1"/>
</dbReference>
<dbReference type="PANTHER" id="PTHR15081">
    <property type="entry name" value="NUCLEAR AUTOANTIGENIC SPERM PROTEIN NASP -RELATED"/>
    <property type="match status" value="1"/>
</dbReference>
<evidence type="ECO:0000256" key="2">
    <source>
        <dbReference type="ARBA" id="ARBA00022803"/>
    </source>
</evidence>
<accession>A0A0L0CJ35</accession>
<dbReference type="OMA" id="CAEYATL"/>
<feature type="domain" description="Tetratricopeptide SHNi-TPR" evidence="5">
    <location>
        <begin position="154"/>
        <end position="183"/>
    </location>
</feature>
<dbReference type="AlphaFoldDB" id="A0A0L0CJ35"/>
<evidence type="ECO:0000313" key="6">
    <source>
        <dbReference type="EMBL" id="KNC32237.1"/>
    </source>
</evidence>
<proteinExistence type="predicted"/>
<feature type="coiled-coil region" evidence="3">
    <location>
        <begin position="225"/>
        <end position="252"/>
    </location>
</feature>
<dbReference type="STRING" id="7375.A0A0L0CJ35"/>
<dbReference type="PANTHER" id="PTHR15081:SF1">
    <property type="entry name" value="NUCLEAR AUTOANTIGENIC SPERM PROTEIN"/>
    <property type="match status" value="1"/>
</dbReference>
<keyword evidence="7" id="KW-1185">Reference proteome</keyword>
<dbReference type="Gene3D" id="1.25.40.10">
    <property type="entry name" value="Tetratricopeptide repeat domain"/>
    <property type="match status" value="1"/>
</dbReference>
<sequence length="295" mass="32575">MSFANQIHIEQRVQAAGDKCAEYATLNGEESPDLMIEYGRALFDSAKASASLLEQENVDKKEMVLENPKVKIAGDDFEDASENEEEQSSGQNEDSVRNEGQDEEADANADDNEEANEGLEDDDFVNAFQIVDLARVLLSKQPETKERDEKIITCRLLLGDISLEDDNPPQAIEDYTEALNLTAKIFGIESKQYVQTAFMLSLAFESVDKLTEAKDVISKAVSSAKAIKSELANDLELKLKDLETELGVGSNKEEATQVTKESISGRTAVQNAVENIVSQANDISQFARKKRKVNK</sequence>
<dbReference type="GO" id="GO:0042393">
    <property type="term" value="F:histone binding"/>
    <property type="evidence" value="ECO:0007669"/>
    <property type="project" value="TreeGrafter"/>
</dbReference>
<evidence type="ECO:0000313" key="7">
    <source>
        <dbReference type="Proteomes" id="UP000037069"/>
    </source>
</evidence>
<dbReference type="SUPFAM" id="SSF48452">
    <property type="entry name" value="TPR-like"/>
    <property type="match status" value="1"/>
</dbReference>
<feature type="compositionally biased region" description="Acidic residues" evidence="4">
    <location>
        <begin position="75"/>
        <end position="87"/>
    </location>
</feature>
<dbReference type="GO" id="GO:0034080">
    <property type="term" value="P:CENP-A containing chromatin assembly"/>
    <property type="evidence" value="ECO:0007669"/>
    <property type="project" value="TreeGrafter"/>
</dbReference>
<evidence type="ECO:0000256" key="1">
    <source>
        <dbReference type="ARBA" id="ARBA00022737"/>
    </source>
</evidence>
<evidence type="ECO:0000259" key="5">
    <source>
        <dbReference type="Pfam" id="PF10516"/>
    </source>
</evidence>
<dbReference type="GO" id="GO:0006335">
    <property type="term" value="P:DNA replication-dependent chromatin assembly"/>
    <property type="evidence" value="ECO:0007669"/>
    <property type="project" value="TreeGrafter"/>
</dbReference>
<keyword evidence="3" id="KW-0175">Coiled coil</keyword>
<reference evidence="6 7" key="1">
    <citation type="journal article" date="2015" name="Nat. Commun.">
        <title>Lucilia cuprina genome unlocks parasitic fly biology to underpin future interventions.</title>
        <authorList>
            <person name="Anstead C.A."/>
            <person name="Korhonen P.K."/>
            <person name="Young N.D."/>
            <person name="Hall R.S."/>
            <person name="Jex A.R."/>
            <person name="Murali S.C."/>
            <person name="Hughes D.S."/>
            <person name="Lee S.F."/>
            <person name="Perry T."/>
            <person name="Stroehlein A.J."/>
            <person name="Ansell B.R."/>
            <person name="Breugelmans B."/>
            <person name="Hofmann A."/>
            <person name="Qu J."/>
            <person name="Dugan S."/>
            <person name="Lee S.L."/>
            <person name="Chao H."/>
            <person name="Dinh H."/>
            <person name="Han Y."/>
            <person name="Doddapaneni H.V."/>
            <person name="Worley K.C."/>
            <person name="Muzny D.M."/>
            <person name="Ioannidis P."/>
            <person name="Waterhouse R.M."/>
            <person name="Zdobnov E.M."/>
            <person name="James P.J."/>
            <person name="Bagnall N.H."/>
            <person name="Kotze A.C."/>
            <person name="Gibbs R.A."/>
            <person name="Richards S."/>
            <person name="Batterham P."/>
            <person name="Gasser R.B."/>
        </authorList>
    </citation>
    <scope>NUCLEOTIDE SEQUENCE [LARGE SCALE GENOMIC DNA]</scope>
    <source>
        <strain evidence="6 7">LS</strain>
        <tissue evidence="6">Full body</tissue>
    </source>
</reference>
<keyword evidence="1" id="KW-0677">Repeat</keyword>
<name>A0A0L0CJ35_LUCCU</name>